<dbReference type="Proteomes" id="UP000272400">
    <property type="component" value="Unassembled WGS sequence"/>
</dbReference>
<evidence type="ECO:0000256" key="2">
    <source>
        <dbReference type="SAM" id="SignalP"/>
    </source>
</evidence>
<evidence type="ECO:0000256" key="1">
    <source>
        <dbReference type="SAM" id="MobiDB-lite"/>
    </source>
</evidence>
<reference evidence="3 4" key="1">
    <citation type="submission" date="2018-11" db="EMBL/GenBank/DDBJ databases">
        <title>Sequencing the genomes of 1000 actinobacteria strains.</title>
        <authorList>
            <person name="Klenk H.-P."/>
        </authorList>
    </citation>
    <scope>NUCLEOTIDE SEQUENCE [LARGE SCALE GENOMIC DNA]</scope>
    <source>
        <strain evidence="3 4">DSM 44254</strain>
    </source>
</reference>
<gene>
    <name evidence="3" type="ORF">EDD29_4911</name>
</gene>
<accession>A0A3N1D1B7</accession>
<keyword evidence="4" id="KW-1185">Reference proteome</keyword>
<sequence length="126" mass="13106">MKLWIPLLIASSAMALSGCGLLLAGTGEATSAGSVTLLKGEVDPWPFTVEEGDLACEDEEVTFTVDGTTYGLNDAARRHQPDPAPIQADDPQTPGTKISLEHVITEGLAFCGNDDASPQPPTPMPG</sequence>
<organism evidence="3 4">
    <name type="scientific">Actinocorallia herbida</name>
    <dbReference type="NCBI Taxonomy" id="58109"/>
    <lineage>
        <taxon>Bacteria</taxon>
        <taxon>Bacillati</taxon>
        <taxon>Actinomycetota</taxon>
        <taxon>Actinomycetes</taxon>
        <taxon>Streptosporangiales</taxon>
        <taxon>Thermomonosporaceae</taxon>
        <taxon>Actinocorallia</taxon>
    </lineage>
</organism>
<feature type="signal peptide" evidence="2">
    <location>
        <begin position="1"/>
        <end position="24"/>
    </location>
</feature>
<feature type="compositionally biased region" description="Low complexity" evidence="1">
    <location>
        <begin position="85"/>
        <end position="94"/>
    </location>
</feature>
<keyword evidence="2" id="KW-0732">Signal</keyword>
<evidence type="ECO:0000313" key="4">
    <source>
        <dbReference type="Proteomes" id="UP000272400"/>
    </source>
</evidence>
<dbReference type="OrthoDB" id="5119497at2"/>
<dbReference type="InterPro" id="IPR019648">
    <property type="entry name" value="YebY"/>
</dbReference>
<protein>
    <submittedName>
        <fullName evidence="3">Uncharacterized protein DUF2511</fullName>
    </submittedName>
</protein>
<dbReference type="AlphaFoldDB" id="A0A3N1D1B7"/>
<dbReference type="RefSeq" id="WP_148086075.1">
    <property type="nucleotide sequence ID" value="NZ_RJKE01000001.1"/>
</dbReference>
<name>A0A3N1D1B7_9ACTN</name>
<evidence type="ECO:0000313" key="3">
    <source>
        <dbReference type="EMBL" id="ROO87314.1"/>
    </source>
</evidence>
<dbReference type="PROSITE" id="PS51257">
    <property type="entry name" value="PROKAR_LIPOPROTEIN"/>
    <property type="match status" value="1"/>
</dbReference>
<feature type="chain" id="PRO_5039640918" evidence="2">
    <location>
        <begin position="25"/>
        <end position="126"/>
    </location>
</feature>
<dbReference type="Pfam" id="PF10709">
    <property type="entry name" value="DUF2511"/>
    <property type="match status" value="1"/>
</dbReference>
<dbReference type="EMBL" id="RJKE01000001">
    <property type="protein sequence ID" value="ROO87314.1"/>
    <property type="molecule type" value="Genomic_DNA"/>
</dbReference>
<feature type="region of interest" description="Disordered" evidence="1">
    <location>
        <begin position="73"/>
        <end position="95"/>
    </location>
</feature>
<comment type="caution">
    <text evidence="3">The sequence shown here is derived from an EMBL/GenBank/DDBJ whole genome shotgun (WGS) entry which is preliminary data.</text>
</comment>
<proteinExistence type="predicted"/>